<name>A0A7M2SA04_9ACTN</name>
<proteinExistence type="predicted"/>
<evidence type="ECO:0000313" key="2">
    <source>
        <dbReference type="EMBL" id="QOV33124.1"/>
    </source>
</evidence>
<reference evidence="2 3" key="1">
    <citation type="submission" date="2020-10" db="EMBL/GenBank/DDBJ databases">
        <title>Streptomyces ferrugineus complate genome analysis.</title>
        <authorList>
            <person name="Anwar N."/>
        </authorList>
    </citation>
    <scope>NUCLEOTIDE SEQUENCE [LARGE SCALE GENOMIC DNA]</scope>
    <source>
        <strain evidence="2 3">CCTCC AA2014009</strain>
    </source>
</reference>
<sequence>MITPIDSGRQRRLQRHDNGAWNMPYSSGIPGADHGPDHQGSRLPTTSMTTAVAPPARALPSWG</sequence>
<accession>A0A7M2SA04</accession>
<dbReference type="KEGG" id="sfeu:IM697_22940"/>
<dbReference type="RefSeq" id="WP_194037780.1">
    <property type="nucleotide sequence ID" value="NZ_CP063373.1"/>
</dbReference>
<feature type="region of interest" description="Disordered" evidence="1">
    <location>
        <begin position="1"/>
        <end position="63"/>
    </location>
</feature>
<gene>
    <name evidence="2" type="ORF">IM697_22940</name>
</gene>
<dbReference type="Proteomes" id="UP000594205">
    <property type="component" value="Chromosome"/>
</dbReference>
<evidence type="ECO:0000256" key="1">
    <source>
        <dbReference type="SAM" id="MobiDB-lite"/>
    </source>
</evidence>
<keyword evidence="3" id="KW-1185">Reference proteome</keyword>
<dbReference type="EMBL" id="CP063373">
    <property type="protein sequence ID" value="QOV33124.1"/>
    <property type="molecule type" value="Genomic_DNA"/>
</dbReference>
<evidence type="ECO:0000313" key="3">
    <source>
        <dbReference type="Proteomes" id="UP000594205"/>
    </source>
</evidence>
<protein>
    <submittedName>
        <fullName evidence="2">Uncharacterized protein</fullName>
    </submittedName>
</protein>
<dbReference type="AlphaFoldDB" id="A0A7M2SA04"/>
<organism evidence="2 3">
    <name type="scientific">Streptomyces ferrugineus</name>
    <dbReference type="NCBI Taxonomy" id="1413221"/>
    <lineage>
        <taxon>Bacteria</taxon>
        <taxon>Bacillati</taxon>
        <taxon>Actinomycetota</taxon>
        <taxon>Actinomycetes</taxon>
        <taxon>Kitasatosporales</taxon>
        <taxon>Streptomycetaceae</taxon>
        <taxon>Streptomyces</taxon>
    </lineage>
</organism>